<name>A8W900_PAESU</name>
<protein>
    <submittedName>
        <fullName evidence="2">Uncharacterized protein</fullName>
    </submittedName>
</protein>
<evidence type="ECO:0000313" key="2">
    <source>
        <dbReference type="EMBL" id="ABW82726.1"/>
    </source>
</evidence>
<feature type="non-terminal residue" evidence="2">
    <location>
        <position position="1"/>
    </location>
</feature>
<dbReference type="EMBL" id="EU200692">
    <property type="protein sequence ID" value="ABW82726.1"/>
    <property type="molecule type" value="mRNA"/>
</dbReference>
<organism evidence="2">
    <name type="scientific">Paeonia suffruticosa</name>
    <name type="common">Tree peony</name>
    <name type="synonym">Paeonia moutan</name>
    <dbReference type="NCBI Taxonomy" id="45171"/>
    <lineage>
        <taxon>Eukaryota</taxon>
        <taxon>Viridiplantae</taxon>
        <taxon>Streptophyta</taxon>
        <taxon>Embryophyta</taxon>
        <taxon>Tracheophyta</taxon>
        <taxon>Spermatophyta</taxon>
        <taxon>Magnoliopsida</taxon>
        <taxon>eudicotyledons</taxon>
        <taxon>Gunneridae</taxon>
        <taxon>Pentapetalae</taxon>
        <taxon>Saxifragales</taxon>
        <taxon>Paeoniaceae</taxon>
        <taxon>Paeonia</taxon>
    </lineage>
</organism>
<feature type="region of interest" description="Disordered" evidence="1">
    <location>
        <begin position="81"/>
        <end position="105"/>
    </location>
</feature>
<accession>A8W900</accession>
<evidence type="ECO:0000256" key="1">
    <source>
        <dbReference type="SAM" id="MobiDB-lite"/>
    </source>
</evidence>
<reference evidence="2" key="1">
    <citation type="journal article" date="2008" name="For. Stud. China">
        <title>Identification of differentially expressed genes associated with bud dormancy release in tree peony (Paeonia suffruticosa) by suppression subtractive hybridization.</title>
        <authorList>
            <person name="Huang X."/>
            <person name="Zheng G.S."/>
            <person name="Dai S.I."/>
            <person name="Gai S.P."/>
        </authorList>
    </citation>
    <scope>NUCLEOTIDE SEQUENCE</scope>
    <source>
        <tissue evidence="2">Flower bud</tissue>
    </source>
</reference>
<dbReference type="AlphaFoldDB" id="A8W900"/>
<proteinExistence type="evidence at transcript level"/>
<sequence length="105" mass="11602">LGGGGLEGTERGWGGEDAIALFGIPYRKKSKTKGTAQVEAKQVSFREGDSFHPNPYRYQVNKIQGEAGRLFRFFFSHPMGNEPEEKRKEGKAGTAQNGWGGWLVI</sequence>